<evidence type="ECO:0000259" key="1">
    <source>
        <dbReference type="Pfam" id="PF00535"/>
    </source>
</evidence>
<dbReference type="PANTHER" id="PTHR43630">
    <property type="entry name" value="POLY-BETA-1,6-N-ACETYL-D-GLUCOSAMINE SYNTHASE"/>
    <property type="match status" value="1"/>
</dbReference>
<dbReference type="GO" id="GO:0016740">
    <property type="term" value="F:transferase activity"/>
    <property type="evidence" value="ECO:0007669"/>
    <property type="project" value="UniProtKB-KW"/>
</dbReference>
<dbReference type="InterPro" id="IPR001173">
    <property type="entry name" value="Glyco_trans_2-like"/>
</dbReference>
<dbReference type="Gene3D" id="3.90.550.10">
    <property type="entry name" value="Spore Coat Polysaccharide Biosynthesis Protein SpsA, Chain A"/>
    <property type="match status" value="1"/>
</dbReference>
<dbReference type="InterPro" id="IPR011990">
    <property type="entry name" value="TPR-like_helical_dom_sf"/>
</dbReference>
<dbReference type="SUPFAM" id="SSF48452">
    <property type="entry name" value="TPR-like"/>
    <property type="match status" value="1"/>
</dbReference>
<dbReference type="EMBL" id="MK500594">
    <property type="protein sequence ID" value="QBK93316.1"/>
    <property type="molecule type" value="Genomic_DNA"/>
</dbReference>
<reference evidence="2" key="1">
    <citation type="journal article" date="2019" name="MBio">
        <title>Virus Genomes from Deep Sea Sediments Expand the Ocean Megavirome and Support Independent Origins of Viral Gigantism.</title>
        <authorList>
            <person name="Backstrom D."/>
            <person name="Yutin N."/>
            <person name="Jorgensen S.L."/>
            <person name="Dharamshi J."/>
            <person name="Homa F."/>
            <person name="Zaremba-Niedwiedzka K."/>
            <person name="Spang A."/>
            <person name="Wolf Y.I."/>
            <person name="Koonin E.V."/>
            <person name="Ettema T.J."/>
        </authorList>
    </citation>
    <scope>NUCLEOTIDE SEQUENCE</scope>
</reference>
<evidence type="ECO:0000313" key="2">
    <source>
        <dbReference type="EMBL" id="QBK93316.1"/>
    </source>
</evidence>
<dbReference type="InterPro" id="IPR029044">
    <property type="entry name" value="Nucleotide-diphossugar_trans"/>
</dbReference>
<accession>A0A481ZCC0</accession>
<dbReference type="Gene3D" id="1.25.40.10">
    <property type="entry name" value="Tetratricopeptide repeat domain"/>
    <property type="match status" value="1"/>
</dbReference>
<protein>
    <submittedName>
        <fullName evidence="2">Glycosyl transferase family 2</fullName>
    </submittedName>
</protein>
<sequence>MSDTVTICTVIICKNESEIIKRCLDSTKFASDFWCVCDTGSTDNTVELIQEWFEENEIKNEGKVCNHKWVNFGHNRSLSIVTAKNEFPKATYHLHIDCDMILKVGDKFDKNKLTRPSYNITQKNGQMSYDNTRLTKSCYSWRSVGVTHEYLSAPGVSTRDHLGRDVIWIDDRNDGGCKADKFVRDYRLLKQGIKDEPKNIRYYFYIAQTSLCLGRYKEAIEWYNKRIAMGGYHEEIFYSYYKIGDCYQALKDWPNAHQAYLSGYNHTPSRSETLYEIVKHYRILDGQHKIAALYAKLAMKIKKPTDLYLFIQDTVYDYECAYEYSVIAYYIGDISGGIEASIRVLDSAAPNTLKNSVKTNFKFYKNGNYLKILGY</sequence>
<dbReference type="Pfam" id="PF00535">
    <property type="entry name" value="Glycos_transf_2"/>
    <property type="match status" value="1"/>
</dbReference>
<organism evidence="2">
    <name type="scientific">Pithovirus LCPAC404</name>
    <dbReference type="NCBI Taxonomy" id="2506597"/>
    <lineage>
        <taxon>Viruses</taxon>
        <taxon>Pithoviruses</taxon>
    </lineage>
</organism>
<proteinExistence type="predicted"/>
<feature type="domain" description="Glycosyltransferase 2-like" evidence="1">
    <location>
        <begin position="10"/>
        <end position="68"/>
    </location>
</feature>
<keyword evidence="2" id="KW-0808">Transferase</keyword>
<name>A0A481ZCC0_9VIRU</name>
<dbReference type="SUPFAM" id="SSF53448">
    <property type="entry name" value="Nucleotide-diphospho-sugar transferases"/>
    <property type="match status" value="1"/>
</dbReference>
<gene>
    <name evidence="2" type="ORF">LCPAC404_00200</name>
</gene>
<dbReference type="PANTHER" id="PTHR43630:SF2">
    <property type="entry name" value="GLYCOSYLTRANSFERASE"/>
    <property type="match status" value="1"/>
</dbReference>